<keyword evidence="3" id="KW-1185">Reference proteome</keyword>
<evidence type="ECO:0000313" key="3">
    <source>
        <dbReference type="Proteomes" id="UP000198406"/>
    </source>
</evidence>
<organism evidence="2 3">
    <name type="scientific">Fistulifera solaris</name>
    <name type="common">Oleaginous diatom</name>
    <dbReference type="NCBI Taxonomy" id="1519565"/>
    <lineage>
        <taxon>Eukaryota</taxon>
        <taxon>Sar</taxon>
        <taxon>Stramenopiles</taxon>
        <taxon>Ochrophyta</taxon>
        <taxon>Bacillariophyta</taxon>
        <taxon>Bacillariophyceae</taxon>
        <taxon>Bacillariophycidae</taxon>
        <taxon>Naviculales</taxon>
        <taxon>Naviculaceae</taxon>
        <taxon>Fistulifera</taxon>
    </lineage>
</organism>
<gene>
    <name evidence="2" type="ORF">FisN_24Hu233</name>
</gene>
<name>A0A1Z5K2X5_FISSO</name>
<sequence length="205" mass="23397">MSQWLESSLTSVRKLADEAVGRIFPTDKKSDQRIEQLEKYVRKALENIPFEMYLFAGTAILYCASRRLLRNNDNNNDSSSPSNDTRRQLTAEELEWEAIIHAQKKQSNYKDPSLQAVMSAMSETKKKLRQVENPEEARKQKLKTLKVQAKSKATTALGISEESLQGKLSSLKKVEKDSSNPSKESDASDSYLKEWRNRLRNVAVN</sequence>
<dbReference type="InParanoid" id="A0A1Z5K2X5"/>
<dbReference type="EMBL" id="BDSP01000149">
    <property type="protein sequence ID" value="GAX20516.1"/>
    <property type="molecule type" value="Genomic_DNA"/>
</dbReference>
<evidence type="ECO:0000256" key="1">
    <source>
        <dbReference type="SAM" id="MobiDB-lite"/>
    </source>
</evidence>
<dbReference type="AlphaFoldDB" id="A0A1Z5K2X5"/>
<dbReference type="Proteomes" id="UP000198406">
    <property type="component" value="Unassembled WGS sequence"/>
</dbReference>
<comment type="caution">
    <text evidence="2">The sequence shown here is derived from an EMBL/GenBank/DDBJ whole genome shotgun (WGS) entry which is preliminary data.</text>
</comment>
<reference evidence="2 3" key="1">
    <citation type="journal article" date="2015" name="Plant Cell">
        <title>Oil accumulation by the oleaginous diatom Fistulifera solaris as revealed by the genome and transcriptome.</title>
        <authorList>
            <person name="Tanaka T."/>
            <person name="Maeda Y."/>
            <person name="Veluchamy A."/>
            <person name="Tanaka M."/>
            <person name="Abida H."/>
            <person name="Marechal E."/>
            <person name="Bowler C."/>
            <person name="Muto M."/>
            <person name="Sunaga Y."/>
            <person name="Tanaka M."/>
            <person name="Yoshino T."/>
            <person name="Taniguchi T."/>
            <person name="Fukuda Y."/>
            <person name="Nemoto M."/>
            <person name="Matsumoto M."/>
            <person name="Wong P.S."/>
            <person name="Aburatani S."/>
            <person name="Fujibuchi W."/>
        </authorList>
    </citation>
    <scope>NUCLEOTIDE SEQUENCE [LARGE SCALE GENOMIC DNA]</scope>
    <source>
        <strain evidence="2 3">JPCC DA0580</strain>
    </source>
</reference>
<proteinExistence type="predicted"/>
<feature type="region of interest" description="Disordered" evidence="1">
    <location>
        <begin position="166"/>
        <end position="192"/>
    </location>
</feature>
<accession>A0A1Z5K2X5</accession>
<protein>
    <submittedName>
        <fullName evidence="2">Uncharacterized protein</fullName>
    </submittedName>
</protein>
<evidence type="ECO:0000313" key="2">
    <source>
        <dbReference type="EMBL" id="GAX20516.1"/>
    </source>
</evidence>
<feature type="compositionally biased region" description="Basic and acidic residues" evidence="1">
    <location>
        <begin position="172"/>
        <end position="192"/>
    </location>
</feature>